<comment type="caution">
    <text evidence="2">The sequence shown here is derived from an EMBL/GenBank/DDBJ whole genome shotgun (WGS) entry which is preliminary data.</text>
</comment>
<dbReference type="Pfam" id="PF00583">
    <property type="entry name" value="Acetyltransf_1"/>
    <property type="match status" value="1"/>
</dbReference>
<evidence type="ECO:0000313" key="3">
    <source>
        <dbReference type="Proteomes" id="UP000321058"/>
    </source>
</evidence>
<dbReference type="InterPro" id="IPR000182">
    <property type="entry name" value="GNAT_dom"/>
</dbReference>
<dbReference type="CDD" id="cd04301">
    <property type="entry name" value="NAT_SF"/>
    <property type="match status" value="1"/>
</dbReference>
<sequence length="188" mass="20763">MSAMALSIGGETVTTKLAMRMEDSLQAFAVRAACFIGELDVPYSEEFDGHDFGATHIIAYVGEEPVGTLRVRWFQSFAMPERLAVIQRFRGHNIGQLLLERARKLAESRGCNMLYAQVLPTDIKYWEKQGWRRLVAEEASSGDKRIVAVVRAVDPSKPLPEVEAPESVALRREGQLDASGLPLGTASN</sequence>
<evidence type="ECO:0000259" key="1">
    <source>
        <dbReference type="PROSITE" id="PS51186"/>
    </source>
</evidence>
<dbReference type="Gene3D" id="3.40.630.30">
    <property type="match status" value="1"/>
</dbReference>
<dbReference type="PROSITE" id="PS51186">
    <property type="entry name" value="GNAT"/>
    <property type="match status" value="1"/>
</dbReference>
<organism evidence="2 3">
    <name type="scientific">Reyranella soli</name>
    <dbReference type="NCBI Taxonomy" id="1230389"/>
    <lineage>
        <taxon>Bacteria</taxon>
        <taxon>Pseudomonadati</taxon>
        <taxon>Pseudomonadota</taxon>
        <taxon>Alphaproteobacteria</taxon>
        <taxon>Hyphomicrobiales</taxon>
        <taxon>Reyranellaceae</taxon>
        <taxon>Reyranella</taxon>
    </lineage>
</organism>
<dbReference type="Proteomes" id="UP000321058">
    <property type="component" value="Unassembled WGS sequence"/>
</dbReference>
<gene>
    <name evidence="2" type="ORF">RSO01_31110</name>
</gene>
<accession>A0A512NAD9</accession>
<feature type="domain" description="N-acetyltransferase" evidence="1">
    <location>
        <begin position="14"/>
        <end position="160"/>
    </location>
</feature>
<dbReference type="AlphaFoldDB" id="A0A512NAD9"/>
<keyword evidence="3" id="KW-1185">Reference proteome</keyword>
<dbReference type="InterPro" id="IPR016181">
    <property type="entry name" value="Acyl_CoA_acyltransferase"/>
</dbReference>
<proteinExistence type="predicted"/>
<protein>
    <recommendedName>
        <fullName evidence="1">N-acetyltransferase domain-containing protein</fullName>
    </recommendedName>
</protein>
<dbReference type="SUPFAM" id="SSF55729">
    <property type="entry name" value="Acyl-CoA N-acyltransferases (Nat)"/>
    <property type="match status" value="1"/>
</dbReference>
<dbReference type="OrthoDB" id="9796171at2"/>
<evidence type="ECO:0000313" key="2">
    <source>
        <dbReference type="EMBL" id="GEP55945.1"/>
    </source>
</evidence>
<reference evidence="2 3" key="1">
    <citation type="submission" date="2019-07" db="EMBL/GenBank/DDBJ databases">
        <title>Whole genome shotgun sequence of Reyranella soli NBRC 108950.</title>
        <authorList>
            <person name="Hosoyama A."/>
            <person name="Uohara A."/>
            <person name="Ohji S."/>
            <person name="Ichikawa N."/>
        </authorList>
    </citation>
    <scope>NUCLEOTIDE SEQUENCE [LARGE SCALE GENOMIC DNA]</scope>
    <source>
        <strain evidence="2 3">NBRC 108950</strain>
    </source>
</reference>
<dbReference type="EMBL" id="BKAJ01000049">
    <property type="protein sequence ID" value="GEP55945.1"/>
    <property type="molecule type" value="Genomic_DNA"/>
</dbReference>
<name>A0A512NAD9_9HYPH</name>
<dbReference type="GO" id="GO:0016747">
    <property type="term" value="F:acyltransferase activity, transferring groups other than amino-acyl groups"/>
    <property type="evidence" value="ECO:0007669"/>
    <property type="project" value="InterPro"/>
</dbReference>